<feature type="compositionally biased region" description="Polar residues" evidence="1">
    <location>
        <begin position="1"/>
        <end position="13"/>
    </location>
</feature>
<feature type="region of interest" description="Disordered" evidence="1">
    <location>
        <begin position="1"/>
        <end position="59"/>
    </location>
</feature>
<accession>A0A4W5LQ56</accession>
<proteinExistence type="predicted"/>
<dbReference type="Pfam" id="PF17818">
    <property type="entry name" value="KCT2"/>
    <property type="match status" value="1"/>
</dbReference>
<evidence type="ECO:0000313" key="4">
    <source>
        <dbReference type="Proteomes" id="UP000314982"/>
    </source>
</evidence>
<dbReference type="STRING" id="62062.ENSHHUP00000027874"/>
<protein>
    <submittedName>
        <fullName evidence="3">Uncharacterized protein</fullName>
    </submittedName>
</protein>
<keyword evidence="2" id="KW-0472">Membrane</keyword>
<dbReference type="Proteomes" id="UP000314982">
    <property type="component" value="Unassembled WGS sequence"/>
</dbReference>
<evidence type="ECO:0000256" key="2">
    <source>
        <dbReference type="SAM" id="Phobius"/>
    </source>
</evidence>
<reference evidence="3" key="2">
    <citation type="submission" date="2025-08" db="UniProtKB">
        <authorList>
            <consortium name="Ensembl"/>
        </authorList>
    </citation>
    <scope>IDENTIFICATION</scope>
</reference>
<feature type="transmembrane region" description="Helical" evidence="2">
    <location>
        <begin position="142"/>
        <end position="160"/>
    </location>
</feature>
<keyword evidence="2" id="KW-1133">Transmembrane helix</keyword>
<organism evidence="3 4">
    <name type="scientific">Hucho hucho</name>
    <name type="common">huchen</name>
    <dbReference type="NCBI Taxonomy" id="62062"/>
    <lineage>
        <taxon>Eukaryota</taxon>
        <taxon>Metazoa</taxon>
        <taxon>Chordata</taxon>
        <taxon>Craniata</taxon>
        <taxon>Vertebrata</taxon>
        <taxon>Euteleostomi</taxon>
        <taxon>Actinopterygii</taxon>
        <taxon>Neopterygii</taxon>
        <taxon>Teleostei</taxon>
        <taxon>Protacanthopterygii</taxon>
        <taxon>Salmoniformes</taxon>
        <taxon>Salmonidae</taxon>
        <taxon>Salmoninae</taxon>
        <taxon>Hucho</taxon>
    </lineage>
</organism>
<evidence type="ECO:0000256" key="1">
    <source>
        <dbReference type="SAM" id="MobiDB-lite"/>
    </source>
</evidence>
<name>A0A4W5LQ56_9TELE</name>
<dbReference type="InterPro" id="IPR037645">
    <property type="entry name" value="KCT2"/>
</dbReference>
<keyword evidence="2" id="KW-0812">Transmembrane</keyword>
<sequence length="173" mass="19157">MPAAPATSTTTVKATEPAKPILEKPSPASNTKLVGPMDPTEDEQKGDLGPVNTMEPQTETDMYDREIEEDDGVDEDYDLGQAVKPPLDQNFGSQYLNKEKDDTMVDADNDQGALSPAKSAGKIDVRMKDTNIYTTQDEDSHFFFHLVILAFLVAIVYITYHNKRKVSRAGILY</sequence>
<dbReference type="AlphaFoldDB" id="A0A4W5LQ56"/>
<dbReference type="PANTHER" id="PTHR16502">
    <property type="entry name" value="KERATINOCYTE-ASSOCIATED TRANSMEMBRANE PROTEIN 2"/>
    <property type="match status" value="1"/>
</dbReference>
<keyword evidence="4" id="KW-1185">Reference proteome</keyword>
<dbReference type="GeneTree" id="ENSGT01030000239529"/>
<evidence type="ECO:0000313" key="3">
    <source>
        <dbReference type="Ensembl" id="ENSHHUP00000027874.1"/>
    </source>
</evidence>
<dbReference type="PANTHER" id="PTHR16502:SF0">
    <property type="entry name" value="KERATINOCYTE-ASSOCIATED TRANSMEMBRANE PROTEIN 2"/>
    <property type="match status" value="1"/>
</dbReference>
<reference evidence="4" key="1">
    <citation type="submission" date="2018-06" db="EMBL/GenBank/DDBJ databases">
        <title>Genome assembly of Danube salmon.</title>
        <authorList>
            <person name="Macqueen D.J."/>
            <person name="Gundappa M.K."/>
        </authorList>
    </citation>
    <scope>NUCLEOTIDE SEQUENCE [LARGE SCALE GENOMIC DNA]</scope>
</reference>
<reference evidence="3" key="3">
    <citation type="submission" date="2025-09" db="UniProtKB">
        <authorList>
            <consortium name="Ensembl"/>
        </authorList>
    </citation>
    <scope>IDENTIFICATION</scope>
</reference>
<dbReference type="Ensembl" id="ENSHHUT00000028992.1">
    <property type="protein sequence ID" value="ENSHHUP00000027874.1"/>
    <property type="gene ID" value="ENSHHUG00000017721.1"/>
</dbReference>